<proteinExistence type="predicted"/>
<sequence>MSSRPERCPAPDRRLVALTCAALVLLASPPIQAAGETATATASIDARTCRRLVRHVPDPDVTYRPGVDVRGNPVAPADLHDYSAFEALVPDTVTFHVVLDPFEHTGHAPRGIESPGMVLGTVSYDINRGTFAVNGRPITTSEQDALARACRLGLSGRVAPGAVVYPPGYDGPPLPDPKPVP</sequence>
<evidence type="ECO:0000256" key="1">
    <source>
        <dbReference type="SAM" id="SignalP"/>
    </source>
</evidence>
<feature type="chain" id="PRO_5011511883" evidence="1">
    <location>
        <begin position="34"/>
        <end position="181"/>
    </location>
</feature>
<dbReference type="RefSeq" id="WP_092781619.1">
    <property type="nucleotide sequence ID" value="NZ_FNAP01000001.1"/>
</dbReference>
<dbReference type="STRING" id="69960.SAMN05421720_101537"/>
<evidence type="ECO:0000313" key="3">
    <source>
        <dbReference type="Proteomes" id="UP000199412"/>
    </source>
</evidence>
<keyword evidence="3" id="KW-1185">Reference proteome</keyword>
<name>A0A1G6XKA0_9PROT</name>
<organism evidence="2 3">
    <name type="scientific">Rhodospira trueperi</name>
    <dbReference type="NCBI Taxonomy" id="69960"/>
    <lineage>
        <taxon>Bacteria</taxon>
        <taxon>Pseudomonadati</taxon>
        <taxon>Pseudomonadota</taxon>
        <taxon>Alphaproteobacteria</taxon>
        <taxon>Rhodospirillales</taxon>
        <taxon>Rhodospirillaceae</taxon>
        <taxon>Rhodospira</taxon>
    </lineage>
</organism>
<reference evidence="2 3" key="1">
    <citation type="submission" date="2016-10" db="EMBL/GenBank/DDBJ databases">
        <authorList>
            <person name="de Groot N.N."/>
        </authorList>
    </citation>
    <scope>NUCLEOTIDE SEQUENCE [LARGE SCALE GENOMIC DNA]</scope>
    <source>
        <strain evidence="2 3">ATCC 700224</strain>
    </source>
</reference>
<dbReference type="EMBL" id="FNAP01000001">
    <property type="protein sequence ID" value="SDD78654.1"/>
    <property type="molecule type" value="Genomic_DNA"/>
</dbReference>
<keyword evidence="1" id="KW-0732">Signal</keyword>
<protein>
    <submittedName>
        <fullName evidence="2">Uncharacterized protein</fullName>
    </submittedName>
</protein>
<dbReference type="AlphaFoldDB" id="A0A1G6XKA0"/>
<feature type="signal peptide" evidence="1">
    <location>
        <begin position="1"/>
        <end position="33"/>
    </location>
</feature>
<dbReference type="OrthoDB" id="7365624at2"/>
<dbReference type="Proteomes" id="UP000199412">
    <property type="component" value="Unassembled WGS sequence"/>
</dbReference>
<accession>A0A1G6XKA0</accession>
<gene>
    <name evidence="2" type="ORF">SAMN05421720_101537</name>
</gene>
<evidence type="ECO:0000313" key="2">
    <source>
        <dbReference type="EMBL" id="SDD78654.1"/>
    </source>
</evidence>